<reference evidence="1 2" key="1">
    <citation type="submission" date="2020-04" db="EMBL/GenBank/DDBJ databases">
        <title>MicrobeNet Type strains.</title>
        <authorList>
            <person name="Nicholson A.C."/>
        </authorList>
    </citation>
    <scope>NUCLEOTIDE SEQUENCE [LARGE SCALE GENOMIC DNA]</scope>
    <source>
        <strain evidence="1 2">DSM 44445</strain>
    </source>
</reference>
<dbReference type="AlphaFoldDB" id="A0A7X6M3W9"/>
<sequence>MESNYNHVRQDLKERYSRNGAVVRYINKFPDPPNKDVGEGLNTAFDAMRALKLKNPEISEQENSVLVTIRHERLGSPEAICLEYLSHNETIANAKLRELTGITSENTAKEVFKRLMKMNAIERVPGLQGNKAAYQKGTAFEAQFAAAMATNNT</sequence>
<name>A0A7X6M3W9_9NOCA</name>
<gene>
    <name evidence="1" type="ORF">HGA07_30480</name>
</gene>
<evidence type="ECO:0000313" key="1">
    <source>
        <dbReference type="EMBL" id="NKY89895.1"/>
    </source>
</evidence>
<protein>
    <submittedName>
        <fullName evidence="1">Uncharacterized protein</fullName>
    </submittedName>
</protein>
<dbReference type="EMBL" id="JAAXPE010000076">
    <property type="protein sequence ID" value="NKY89895.1"/>
    <property type="molecule type" value="Genomic_DNA"/>
</dbReference>
<keyword evidence="2" id="KW-1185">Reference proteome</keyword>
<dbReference type="Gene3D" id="1.10.10.10">
    <property type="entry name" value="Winged helix-like DNA-binding domain superfamily/Winged helix DNA-binding domain"/>
    <property type="match status" value="1"/>
</dbReference>
<accession>A0A7X6M3W9</accession>
<proteinExistence type="predicted"/>
<dbReference type="Proteomes" id="UP000523447">
    <property type="component" value="Unassembled WGS sequence"/>
</dbReference>
<comment type="caution">
    <text evidence="1">The sequence shown here is derived from an EMBL/GenBank/DDBJ whole genome shotgun (WGS) entry which is preliminary data.</text>
</comment>
<evidence type="ECO:0000313" key="2">
    <source>
        <dbReference type="Proteomes" id="UP000523447"/>
    </source>
</evidence>
<dbReference type="InterPro" id="IPR036388">
    <property type="entry name" value="WH-like_DNA-bd_sf"/>
</dbReference>
<organism evidence="1 2">
    <name type="scientific">Nocardia veterana</name>
    <dbReference type="NCBI Taxonomy" id="132249"/>
    <lineage>
        <taxon>Bacteria</taxon>
        <taxon>Bacillati</taxon>
        <taxon>Actinomycetota</taxon>
        <taxon>Actinomycetes</taxon>
        <taxon>Mycobacteriales</taxon>
        <taxon>Nocardiaceae</taxon>
        <taxon>Nocardia</taxon>
    </lineage>
</organism>